<dbReference type="InterPro" id="IPR005079">
    <property type="entry name" value="Peptidase_C45_hydrolase"/>
</dbReference>
<comment type="caution">
    <text evidence="3">The sequence shown here is derived from an EMBL/GenBank/DDBJ whole genome shotgun (WGS) entry which is preliminary data.</text>
</comment>
<keyword evidence="1" id="KW-0812">Transmembrane</keyword>
<dbReference type="InterPro" id="IPR047794">
    <property type="entry name" value="C45_proenzyme-like"/>
</dbReference>
<dbReference type="RefSeq" id="WP_202856050.1">
    <property type="nucleotide sequence ID" value="NZ_JAEUGD010000031.1"/>
</dbReference>
<gene>
    <name evidence="3" type="ORF">JMN32_09355</name>
</gene>
<feature type="domain" description="Peptidase C45 hydrolase" evidence="2">
    <location>
        <begin position="191"/>
        <end position="384"/>
    </location>
</feature>
<keyword evidence="4" id="KW-1185">Reference proteome</keyword>
<evidence type="ECO:0000313" key="3">
    <source>
        <dbReference type="EMBL" id="MBL6446515.1"/>
    </source>
</evidence>
<protein>
    <submittedName>
        <fullName evidence="3">Peptidase C45</fullName>
    </submittedName>
</protein>
<accession>A0A937FUR9</accession>
<evidence type="ECO:0000256" key="1">
    <source>
        <dbReference type="SAM" id="Phobius"/>
    </source>
</evidence>
<evidence type="ECO:0000313" key="4">
    <source>
        <dbReference type="Proteomes" id="UP000614216"/>
    </source>
</evidence>
<feature type="transmembrane region" description="Helical" evidence="1">
    <location>
        <begin position="7"/>
        <end position="25"/>
    </location>
</feature>
<dbReference type="Gene3D" id="3.60.60.10">
    <property type="entry name" value="Penicillin V Acylase, Chain A"/>
    <property type="match status" value="1"/>
</dbReference>
<organism evidence="3 4">
    <name type="scientific">Fulvivirga marina</name>
    <dbReference type="NCBI Taxonomy" id="2494733"/>
    <lineage>
        <taxon>Bacteria</taxon>
        <taxon>Pseudomonadati</taxon>
        <taxon>Bacteroidota</taxon>
        <taxon>Cytophagia</taxon>
        <taxon>Cytophagales</taxon>
        <taxon>Fulvivirgaceae</taxon>
        <taxon>Fulvivirga</taxon>
    </lineage>
</organism>
<dbReference type="Pfam" id="PF03417">
    <property type="entry name" value="AAT"/>
    <property type="match status" value="1"/>
</dbReference>
<dbReference type="EMBL" id="JAEUGD010000031">
    <property type="protein sequence ID" value="MBL6446515.1"/>
    <property type="molecule type" value="Genomic_DNA"/>
</dbReference>
<dbReference type="InterPro" id="IPR047803">
    <property type="entry name" value="DCD1A/B-like"/>
</dbReference>
<name>A0A937FUR9_9BACT</name>
<keyword evidence="1" id="KW-0472">Membrane</keyword>
<dbReference type="PANTHER" id="PTHR35190:SF2">
    <property type="entry name" value="PROTEIN DCD1B"/>
    <property type="match status" value="1"/>
</dbReference>
<dbReference type="Proteomes" id="UP000614216">
    <property type="component" value="Unassembled WGS sequence"/>
</dbReference>
<keyword evidence="1" id="KW-1133">Transmembrane helix</keyword>
<dbReference type="PANTHER" id="PTHR35190">
    <property type="entry name" value="PROTEIN DCD1B"/>
    <property type="match status" value="1"/>
</dbReference>
<proteinExistence type="predicted"/>
<dbReference type="AlphaFoldDB" id="A0A937FUR9"/>
<sequence>MRKKIKIVFGVFVLVLLVLVAIYFFNVHMSSPLAGGQEIDHVKVENLGDDHYATIDGSWIHKNDKEIWEIYLRGDPYERGLAFGALAQQLLAEKESSFITEIENRVPSSSYLNFLKYVVGWFHRDLDEYVPEEYLKEIYGSSQYMADSFDYISPKYHRGLSYHAAHDIGHALQNMNLVGCTSFAVRGEKSENGKLLIGRNFDFYFGEEFAKDRMVAFYNPDDGYQFMSVTWACFSGVVSGMNEMGLTVTLNSAKSGIPSMGKTPVSIIARQILQYAGTIDEAYDIARSYESFVAETFLIGSKQDGRAALIEKTPEATALYEENDSEMIITNHFQSNELQDDPLNQEYLQEGVSDYRYERVGQLIDSLAPLNPEKVALVLRDKRGVDGEDIGLANEKAINQLIAHHSVIFSPEQMIAWVSAPPYQLGDFIAYDLNKIFKETKKKQFTYTDSLSIGKDAFLFTDRYKRYIDFVEIRGKIQKHLAKGGEFVLHNEDVNRFIESNPHGFLTYFYLGDYFKSIESWQEAEKYYNIALDLEIAKKSERKHIEEGLKICRKHLNIQ</sequence>
<dbReference type="NCBIfam" id="NF040521">
    <property type="entry name" value="C45_proenzyme"/>
    <property type="match status" value="1"/>
</dbReference>
<evidence type="ECO:0000259" key="2">
    <source>
        <dbReference type="Pfam" id="PF03417"/>
    </source>
</evidence>
<reference evidence="3" key="1">
    <citation type="submission" date="2021-01" db="EMBL/GenBank/DDBJ databases">
        <title>Fulvivirga kasyanovii gen. nov., sp nov., a novel member of the phylum Bacteroidetes isolated from seawater in a mussel farm.</title>
        <authorList>
            <person name="Zhao L.-H."/>
            <person name="Wang Z.-J."/>
        </authorList>
    </citation>
    <scope>NUCLEOTIDE SEQUENCE</scope>
    <source>
        <strain evidence="3">29W222</strain>
    </source>
</reference>